<dbReference type="OrthoDB" id="141111at2"/>
<name>A7NF30_ROSCS</name>
<accession>A7NF30</accession>
<dbReference type="STRING" id="383372.Rcas_0143"/>
<dbReference type="eggNOG" id="ENOG502ZKPY">
    <property type="taxonomic scope" value="Bacteria"/>
</dbReference>
<dbReference type="AlphaFoldDB" id="A7NF30"/>
<dbReference type="KEGG" id="rca:Rcas_0143"/>
<feature type="signal peptide" evidence="1">
    <location>
        <begin position="1"/>
        <end position="26"/>
    </location>
</feature>
<evidence type="ECO:0000313" key="3">
    <source>
        <dbReference type="Proteomes" id="UP000000263"/>
    </source>
</evidence>
<keyword evidence="1" id="KW-0732">Signal</keyword>
<organism evidence="2 3">
    <name type="scientific">Roseiflexus castenholzii (strain DSM 13941 / HLO8)</name>
    <dbReference type="NCBI Taxonomy" id="383372"/>
    <lineage>
        <taxon>Bacteria</taxon>
        <taxon>Bacillati</taxon>
        <taxon>Chloroflexota</taxon>
        <taxon>Chloroflexia</taxon>
        <taxon>Chloroflexales</taxon>
        <taxon>Roseiflexineae</taxon>
        <taxon>Roseiflexaceae</taxon>
        <taxon>Roseiflexus</taxon>
    </lineage>
</organism>
<keyword evidence="3" id="KW-1185">Reference proteome</keyword>
<dbReference type="EMBL" id="CP000804">
    <property type="protein sequence ID" value="ABU56278.1"/>
    <property type="molecule type" value="Genomic_DNA"/>
</dbReference>
<dbReference type="Proteomes" id="UP000000263">
    <property type="component" value="Chromosome"/>
</dbReference>
<sequence>MNVRRLPFTLMMALLALALMPFTAGAQTTSTVTTSGFQVQNLSQTQPANISIQYIDAATQTQVATQTATIPAGGSLTFVPFSAAGYVQMSAPPGFRGSVTILSDQPIVAVTNVLGSNAALGDSYGGFTGGASSLNLPLIVRNNFGIDTSITIQNVGTAQATVTISYTPGFAGNPGVTEPSFTLQPGASRTIYQKDNTALGTGTPGFVGSATVTATGSPVVATVLQEGNGQLMAYNAFPAGTGSSTVALPLVLGNNFGAFTGIQVLNTGTQATTANITFSPNTVTAPVGGLTPCATPPTRQLTINPNQTGTLIQAAGSGSPPFDPFFNGCIYIGGATVTSNNGQPLFVTVNQVNSTSKDASTYAGFNPTTATDKVLAPLVVANNFGTFSGVQVQNVGSSATTVTITYGPNTYSGTPPSGFTLCGTPTARSTTVQPGASFTFLQTYIAGQPSGLSPIGSDSQFQSCMYVGSATITASSGGKIAAIVNQVSVGPTSNDKLYTYGAFAQ</sequence>
<dbReference type="HOGENOM" id="CLU_539547_0_0_0"/>
<protein>
    <submittedName>
        <fullName evidence="2">Uncharacterized protein</fullName>
    </submittedName>
</protein>
<reference evidence="2 3" key="1">
    <citation type="submission" date="2007-08" db="EMBL/GenBank/DDBJ databases">
        <title>Complete sequence of Roseiflexus castenholzii DSM 13941.</title>
        <authorList>
            <consortium name="US DOE Joint Genome Institute"/>
            <person name="Copeland A."/>
            <person name="Lucas S."/>
            <person name="Lapidus A."/>
            <person name="Barry K."/>
            <person name="Glavina del Rio T."/>
            <person name="Dalin E."/>
            <person name="Tice H."/>
            <person name="Pitluck S."/>
            <person name="Thompson L.S."/>
            <person name="Brettin T."/>
            <person name="Bruce D."/>
            <person name="Detter J.C."/>
            <person name="Han C."/>
            <person name="Tapia R."/>
            <person name="Schmutz J."/>
            <person name="Larimer F."/>
            <person name="Land M."/>
            <person name="Hauser L."/>
            <person name="Kyrpides N."/>
            <person name="Mikhailova N."/>
            <person name="Bryant D.A."/>
            <person name="Hanada S."/>
            <person name="Tsukatani Y."/>
            <person name="Richardson P."/>
        </authorList>
    </citation>
    <scope>NUCLEOTIDE SEQUENCE [LARGE SCALE GENOMIC DNA]</scope>
    <source>
        <strain evidence="3">DSM 13941 / HLO8</strain>
    </source>
</reference>
<gene>
    <name evidence="2" type="ordered locus">Rcas_0143</name>
</gene>
<evidence type="ECO:0000313" key="2">
    <source>
        <dbReference type="EMBL" id="ABU56278.1"/>
    </source>
</evidence>
<dbReference type="RefSeq" id="WP_011997683.1">
    <property type="nucleotide sequence ID" value="NC_009767.1"/>
</dbReference>
<evidence type="ECO:0000256" key="1">
    <source>
        <dbReference type="SAM" id="SignalP"/>
    </source>
</evidence>
<feature type="chain" id="PRO_5002713925" evidence="1">
    <location>
        <begin position="27"/>
        <end position="505"/>
    </location>
</feature>
<proteinExistence type="predicted"/>